<protein>
    <submittedName>
        <fullName evidence="1">RCG23912, isoform CRA_a</fullName>
    </submittedName>
</protein>
<sequence>MPGLKYIIEQRLEVKSIEINLHSGDKILGALQRKPTQHTVGPSNLESK</sequence>
<dbReference type="Proteomes" id="UP000234681">
    <property type="component" value="Chromosome 9"/>
</dbReference>
<organism evidence="1 2">
    <name type="scientific">Rattus norvegicus</name>
    <name type="common">Rat</name>
    <dbReference type="NCBI Taxonomy" id="10116"/>
    <lineage>
        <taxon>Eukaryota</taxon>
        <taxon>Metazoa</taxon>
        <taxon>Chordata</taxon>
        <taxon>Craniata</taxon>
        <taxon>Vertebrata</taxon>
        <taxon>Euteleostomi</taxon>
        <taxon>Mammalia</taxon>
        <taxon>Eutheria</taxon>
        <taxon>Euarchontoglires</taxon>
        <taxon>Glires</taxon>
        <taxon>Rodentia</taxon>
        <taxon>Myomorpha</taxon>
        <taxon>Muroidea</taxon>
        <taxon>Muridae</taxon>
        <taxon>Murinae</taxon>
        <taxon>Rattus</taxon>
    </lineage>
</organism>
<accession>A6JWC3</accession>
<evidence type="ECO:0000313" key="1">
    <source>
        <dbReference type="EMBL" id="EDL75531.1"/>
    </source>
</evidence>
<dbReference type="EMBL" id="CH474004">
    <property type="protein sequence ID" value="EDL75531.1"/>
    <property type="molecule type" value="Genomic_DNA"/>
</dbReference>
<gene>
    <name evidence="1" type="ORF">rCG_23912</name>
</gene>
<name>A6JWC3_RAT</name>
<proteinExistence type="predicted"/>
<dbReference type="AlphaFoldDB" id="A6JWC3"/>
<evidence type="ECO:0000313" key="2">
    <source>
        <dbReference type="Proteomes" id="UP000234681"/>
    </source>
</evidence>
<reference evidence="2" key="1">
    <citation type="submission" date="2005-09" db="EMBL/GenBank/DDBJ databases">
        <authorList>
            <person name="Mural R.J."/>
            <person name="Li P.W."/>
            <person name="Adams M.D."/>
            <person name="Amanatides P.G."/>
            <person name="Baden-Tillson H."/>
            <person name="Barnstead M."/>
            <person name="Chin S.H."/>
            <person name="Dew I."/>
            <person name="Evans C.A."/>
            <person name="Ferriera S."/>
            <person name="Flanigan M."/>
            <person name="Fosler C."/>
            <person name="Glodek A."/>
            <person name="Gu Z."/>
            <person name="Holt R.A."/>
            <person name="Jennings D."/>
            <person name="Kraft C.L."/>
            <person name="Lu F."/>
            <person name="Nguyen T."/>
            <person name="Nusskern D.R."/>
            <person name="Pfannkoch C.M."/>
            <person name="Sitter C."/>
            <person name="Sutton G.G."/>
            <person name="Venter J.C."/>
            <person name="Wang Z."/>
            <person name="Woodage T."/>
            <person name="Zheng X.H."/>
            <person name="Zhong F."/>
        </authorList>
    </citation>
    <scope>NUCLEOTIDE SEQUENCE [LARGE SCALE GENOMIC DNA]</scope>
    <source>
        <strain>BN</strain>
        <strain evidence="2">Sprague-Dawley</strain>
    </source>
</reference>